<name>A0AAD2PUT3_9STRA</name>
<proteinExistence type="predicted"/>
<keyword evidence="2" id="KW-1185">Reference proteome</keyword>
<comment type="caution">
    <text evidence="1">The sequence shown here is derived from an EMBL/GenBank/DDBJ whole genome shotgun (WGS) entry which is preliminary data.</text>
</comment>
<evidence type="ECO:0000313" key="1">
    <source>
        <dbReference type="EMBL" id="CAJ1951696.1"/>
    </source>
</evidence>
<gene>
    <name evidence="1" type="ORF">CYCCA115_LOCUS13192</name>
</gene>
<dbReference type="EMBL" id="CAKOGP040001792">
    <property type="protein sequence ID" value="CAJ1951696.1"/>
    <property type="molecule type" value="Genomic_DNA"/>
</dbReference>
<protein>
    <submittedName>
        <fullName evidence="1">Uncharacterized protein</fullName>
    </submittedName>
</protein>
<organism evidence="1 2">
    <name type="scientific">Cylindrotheca closterium</name>
    <dbReference type="NCBI Taxonomy" id="2856"/>
    <lineage>
        <taxon>Eukaryota</taxon>
        <taxon>Sar</taxon>
        <taxon>Stramenopiles</taxon>
        <taxon>Ochrophyta</taxon>
        <taxon>Bacillariophyta</taxon>
        <taxon>Bacillariophyceae</taxon>
        <taxon>Bacillariophycidae</taxon>
        <taxon>Bacillariales</taxon>
        <taxon>Bacillariaceae</taxon>
        <taxon>Cylindrotheca</taxon>
    </lineage>
</organism>
<dbReference type="Proteomes" id="UP001295423">
    <property type="component" value="Unassembled WGS sequence"/>
</dbReference>
<reference evidence="1" key="1">
    <citation type="submission" date="2023-08" db="EMBL/GenBank/DDBJ databases">
        <authorList>
            <person name="Audoor S."/>
            <person name="Bilcke G."/>
        </authorList>
    </citation>
    <scope>NUCLEOTIDE SEQUENCE</scope>
</reference>
<accession>A0AAD2PUT3</accession>
<sequence length="416" mass="47885">MKQNSTLASEISHIWHFPSDHTICIELKNNTRCPRPAFLGRLSGPSLAMLDWGRETDEKFGPLMRCGSYEYQWLSAGMYFLEVIGLFCEDFGVNSLKRKENELDWLSFDFKHKCMEDPNSNRITDEGSYLMIKEDQNTASGPTPKGRWVFQTTLGSKPVPLHSRYQPQGCLRNPDQEICENPTDGTALGFYSFEWEGNVGERWRERINITRDSRNFPKVCFFGFSHSRELESAFERIGLGKHVAHVKAKYPEDITVSLLNYSYVERGCTAFIIAVAQWPGSRFQGFPYLFDRFYAGMKQMAETAIRLFADRADEVRVYLRSIHEIPIGERTGSCPMSDWRSPVVMHAYSHLVEKAVREIRERDEAGNKIIRFLDTSFIISPMWDSAPDWGHLPLNVTDEEALFMASVVSNNFLDCR</sequence>
<evidence type="ECO:0000313" key="2">
    <source>
        <dbReference type="Proteomes" id="UP001295423"/>
    </source>
</evidence>
<dbReference type="AlphaFoldDB" id="A0AAD2PUT3"/>